<dbReference type="Proteomes" id="UP001280156">
    <property type="component" value="Unassembled WGS sequence"/>
</dbReference>
<proteinExistence type="predicted"/>
<name>A0ABU4YF28_9HYPH</name>
<evidence type="ECO:0000313" key="3">
    <source>
        <dbReference type="EMBL" id="MDX8485530.1"/>
    </source>
</evidence>
<keyword evidence="2" id="KW-0812">Transmembrane</keyword>
<evidence type="ECO:0000256" key="1">
    <source>
        <dbReference type="SAM" id="MobiDB-lite"/>
    </source>
</evidence>
<organism evidence="3 4">
    <name type="scientific">Mesorhizobium humile</name>
    <dbReference type="NCBI Taxonomy" id="3072313"/>
    <lineage>
        <taxon>Bacteria</taxon>
        <taxon>Pseudomonadati</taxon>
        <taxon>Pseudomonadota</taxon>
        <taxon>Alphaproteobacteria</taxon>
        <taxon>Hyphomicrobiales</taxon>
        <taxon>Phyllobacteriaceae</taxon>
        <taxon>Mesorhizobium</taxon>
    </lineage>
</organism>
<accession>A0ABU4YF28</accession>
<evidence type="ECO:0000256" key="2">
    <source>
        <dbReference type="SAM" id="Phobius"/>
    </source>
</evidence>
<gene>
    <name evidence="3" type="ORF">RFM52_10010</name>
</gene>
<feature type="transmembrane region" description="Helical" evidence="2">
    <location>
        <begin position="64"/>
        <end position="85"/>
    </location>
</feature>
<comment type="caution">
    <text evidence="3">The sequence shown here is derived from an EMBL/GenBank/DDBJ whole genome shotgun (WGS) entry which is preliminary data.</text>
</comment>
<keyword evidence="2" id="KW-0472">Membrane</keyword>
<feature type="compositionally biased region" description="Gly residues" evidence="1">
    <location>
        <begin position="91"/>
        <end position="100"/>
    </location>
</feature>
<keyword evidence="2" id="KW-1133">Transmembrane helix</keyword>
<reference evidence="3 4" key="1">
    <citation type="submission" date="2023-08" db="EMBL/GenBank/DDBJ databases">
        <title>Implementing the SeqCode for naming new Mesorhizobium species isolated from Vachellia karroo root nodules.</title>
        <authorList>
            <person name="Van Lill M."/>
        </authorList>
    </citation>
    <scope>NUCLEOTIDE SEQUENCE [LARGE SCALE GENOMIC DNA]</scope>
    <source>
        <strain evidence="3 4">VK2B</strain>
    </source>
</reference>
<evidence type="ECO:0000313" key="4">
    <source>
        <dbReference type="Proteomes" id="UP001280156"/>
    </source>
</evidence>
<keyword evidence="4" id="KW-1185">Reference proteome</keyword>
<dbReference type="RefSeq" id="WP_320293354.1">
    <property type="nucleotide sequence ID" value="NZ_JAVIIU010000001.1"/>
</dbReference>
<feature type="region of interest" description="Disordered" evidence="1">
    <location>
        <begin position="91"/>
        <end position="114"/>
    </location>
</feature>
<sequence>MKKRFSSLMRLLTLGGLIATAAARSLIIFTASPVPDPASGRTEPELFAPLISSSFDYITPAQSWILLLLTGATMIGFVGWMFFAFKERGSGMNGDAGSGRSGAAMRRPVGRQGR</sequence>
<dbReference type="EMBL" id="JAVIIV010000005">
    <property type="protein sequence ID" value="MDX8485530.1"/>
    <property type="molecule type" value="Genomic_DNA"/>
</dbReference>
<protein>
    <submittedName>
        <fullName evidence="3">Uncharacterized protein</fullName>
    </submittedName>
</protein>